<dbReference type="InterPro" id="IPR001045">
    <property type="entry name" value="Spermi_synthase"/>
</dbReference>
<name>A0AAD3XLB5_NEPGR</name>
<evidence type="ECO:0000313" key="7">
    <source>
        <dbReference type="EMBL" id="GMH08908.1"/>
    </source>
</evidence>
<dbReference type="PROSITE" id="PS01330">
    <property type="entry name" value="PABS_1"/>
    <property type="match status" value="1"/>
</dbReference>
<dbReference type="Gene3D" id="3.40.50.150">
    <property type="entry name" value="Vaccinia Virus protein VP39"/>
    <property type="match status" value="1"/>
</dbReference>
<evidence type="ECO:0000259" key="6">
    <source>
        <dbReference type="PROSITE" id="PS51006"/>
    </source>
</evidence>
<dbReference type="CDD" id="cd02440">
    <property type="entry name" value="AdoMet_MTases"/>
    <property type="match status" value="1"/>
</dbReference>
<dbReference type="PANTHER" id="PTHR11558">
    <property type="entry name" value="SPERMIDINE/SPERMINE SYNTHASE"/>
    <property type="match status" value="1"/>
</dbReference>
<dbReference type="NCBIfam" id="TIGR00417">
    <property type="entry name" value="speE"/>
    <property type="match status" value="1"/>
</dbReference>
<dbReference type="InterPro" id="IPR030374">
    <property type="entry name" value="PABS"/>
</dbReference>
<dbReference type="FunFam" id="3.40.50.150:FF:000048">
    <property type="entry name" value="Spermidine synthase 1"/>
    <property type="match status" value="1"/>
</dbReference>
<dbReference type="Proteomes" id="UP001279734">
    <property type="component" value="Unassembled WGS sequence"/>
</dbReference>
<evidence type="ECO:0000256" key="4">
    <source>
        <dbReference type="PROSITE-ProRule" id="PRU00354"/>
    </source>
</evidence>
<dbReference type="GO" id="GO:0005829">
    <property type="term" value="C:cytosol"/>
    <property type="evidence" value="ECO:0007669"/>
    <property type="project" value="TreeGrafter"/>
</dbReference>
<dbReference type="EMBL" id="BSYO01000008">
    <property type="protein sequence ID" value="GMH08908.1"/>
    <property type="molecule type" value="Genomic_DNA"/>
</dbReference>
<dbReference type="HAMAP" id="MF_00198">
    <property type="entry name" value="Spermidine_synth"/>
    <property type="match status" value="1"/>
</dbReference>
<sequence>MSTAVKETIFDILRGYFDNAVSKFSIGNAVDGVVSVSLLIDMYAAMGRWQPVAAVVSRRERRRSKSDLYPYFNFPPSSSYWEFKDSIAINYRGWRRWRRKGLFMEGGVGRGWECQKIMDGKASDDCINSLERTIPSCCLKAKSSVPESEAKCHSTVVSGWFSEPRLCSDKAGKRLYFNSPMWPGEAHSLEVKQVLFKEKSKYQEVLVFESSTYGKVLVLDGIVQLTEKDECAYQEMIAHLPLCSIRSPQNVLVVGGGDGGVLREISRHSSVELIDICEIDEMVIDVSKKFFPELSVGFEDPRVHLHIGDASEFLRHVPQGKYDAIIVDASDPVGPAQELVERPFFETTARALRPGGVLCSMAESMWLHTHLIQDTISICRGTFKGSVHYAWASVPTYPSGVIGFIICSTEGPPVDFLHPVNPIEEMEGAFKHERELRFYNSEVHTAAFALPSFLKREVSSLRGSSTLAKGLLVS</sequence>
<dbReference type="InterPro" id="IPR030373">
    <property type="entry name" value="PABS_CS"/>
</dbReference>
<reference evidence="7" key="1">
    <citation type="submission" date="2023-05" db="EMBL/GenBank/DDBJ databases">
        <title>Nepenthes gracilis genome sequencing.</title>
        <authorList>
            <person name="Fukushima K."/>
        </authorList>
    </citation>
    <scope>NUCLEOTIDE SEQUENCE</scope>
    <source>
        <strain evidence="7">SING2019-196</strain>
    </source>
</reference>
<dbReference type="SUPFAM" id="SSF53335">
    <property type="entry name" value="S-adenosyl-L-methionine-dependent methyltransferases"/>
    <property type="match status" value="1"/>
</dbReference>
<protein>
    <recommendedName>
        <fullName evidence="6">PABS domain-containing protein</fullName>
    </recommendedName>
</protein>
<dbReference type="InterPro" id="IPR037163">
    <property type="entry name" value="Spermidine_synt_N_sf"/>
</dbReference>
<dbReference type="PANTHER" id="PTHR11558:SF25">
    <property type="entry name" value="SPERMINE SYNTHASE"/>
    <property type="match status" value="1"/>
</dbReference>
<evidence type="ECO:0000256" key="1">
    <source>
        <dbReference type="ARBA" id="ARBA00007867"/>
    </source>
</evidence>
<keyword evidence="3 4" id="KW-0620">Polyamine biosynthesis</keyword>
<dbReference type="PROSITE" id="PS51006">
    <property type="entry name" value="PABS_2"/>
    <property type="match status" value="1"/>
</dbReference>
<dbReference type="Pfam" id="PF01564">
    <property type="entry name" value="Spermine_synth"/>
    <property type="match status" value="1"/>
</dbReference>
<evidence type="ECO:0000256" key="5">
    <source>
        <dbReference type="RuleBase" id="RU003836"/>
    </source>
</evidence>
<comment type="caution">
    <text evidence="7">The sequence shown here is derived from an EMBL/GenBank/DDBJ whole genome shotgun (WGS) entry which is preliminary data.</text>
</comment>
<evidence type="ECO:0000256" key="3">
    <source>
        <dbReference type="ARBA" id="ARBA00023115"/>
    </source>
</evidence>
<keyword evidence="8" id="KW-1185">Reference proteome</keyword>
<feature type="domain" description="PABS" evidence="6">
    <location>
        <begin position="158"/>
        <end position="409"/>
    </location>
</feature>
<dbReference type="FunFam" id="2.30.140.10:FF:000003">
    <property type="entry name" value="Spermidine synthase 1"/>
    <property type="match status" value="1"/>
</dbReference>
<gene>
    <name evidence="7" type="ORF">Nepgr_010748</name>
</gene>
<feature type="active site" description="Proton acceptor" evidence="4">
    <location>
        <position position="328"/>
    </location>
</feature>
<dbReference type="Gene3D" id="2.30.140.10">
    <property type="entry name" value="Spermidine synthase, tetramerisation domain"/>
    <property type="match status" value="1"/>
</dbReference>
<evidence type="ECO:0000256" key="2">
    <source>
        <dbReference type="ARBA" id="ARBA00022679"/>
    </source>
</evidence>
<dbReference type="GO" id="GO:0004766">
    <property type="term" value="F:spermidine synthase activity"/>
    <property type="evidence" value="ECO:0007669"/>
    <property type="project" value="TreeGrafter"/>
</dbReference>
<comment type="similarity">
    <text evidence="1 5">Belongs to the spermidine/spermine synthase family.</text>
</comment>
<dbReference type="Pfam" id="PF17284">
    <property type="entry name" value="Spermine_synt_N"/>
    <property type="match status" value="1"/>
</dbReference>
<dbReference type="InterPro" id="IPR035246">
    <property type="entry name" value="Spermidine_synt_N"/>
</dbReference>
<accession>A0AAD3XLB5</accession>
<dbReference type="GO" id="GO:0008295">
    <property type="term" value="P:spermidine biosynthetic process"/>
    <property type="evidence" value="ECO:0007669"/>
    <property type="project" value="TreeGrafter"/>
</dbReference>
<evidence type="ECO:0000313" key="8">
    <source>
        <dbReference type="Proteomes" id="UP001279734"/>
    </source>
</evidence>
<proteinExistence type="inferred from homology"/>
<dbReference type="InterPro" id="IPR029063">
    <property type="entry name" value="SAM-dependent_MTases_sf"/>
</dbReference>
<keyword evidence="2 4" id="KW-0808">Transferase</keyword>
<dbReference type="NCBIfam" id="NF002010">
    <property type="entry name" value="PRK00811.1"/>
    <property type="match status" value="1"/>
</dbReference>
<organism evidence="7 8">
    <name type="scientific">Nepenthes gracilis</name>
    <name type="common">Slender pitcher plant</name>
    <dbReference type="NCBI Taxonomy" id="150966"/>
    <lineage>
        <taxon>Eukaryota</taxon>
        <taxon>Viridiplantae</taxon>
        <taxon>Streptophyta</taxon>
        <taxon>Embryophyta</taxon>
        <taxon>Tracheophyta</taxon>
        <taxon>Spermatophyta</taxon>
        <taxon>Magnoliopsida</taxon>
        <taxon>eudicotyledons</taxon>
        <taxon>Gunneridae</taxon>
        <taxon>Pentapetalae</taxon>
        <taxon>Caryophyllales</taxon>
        <taxon>Nepenthaceae</taxon>
        <taxon>Nepenthes</taxon>
    </lineage>
</organism>
<dbReference type="AlphaFoldDB" id="A0AAD3XLB5"/>